<keyword evidence="1" id="KW-0813">Transport</keyword>
<dbReference type="PANTHER" id="PTHR37823">
    <property type="entry name" value="CYTOCHROME C-553-LIKE"/>
    <property type="match status" value="1"/>
</dbReference>
<keyword evidence="3 6" id="KW-0479">Metal-binding</keyword>
<evidence type="ECO:0000259" key="7">
    <source>
        <dbReference type="PROSITE" id="PS51007"/>
    </source>
</evidence>
<dbReference type="InterPro" id="IPR036909">
    <property type="entry name" value="Cyt_c-like_dom_sf"/>
</dbReference>
<evidence type="ECO:0000256" key="5">
    <source>
        <dbReference type="ARBA" id="ARBA00023004"/>
    </source>
</evidence>
<dbReference type="PANTHER" id="PTHR37823:SF1">
    <property type="entry name" value="CYTOCHROME C-553-LIKE"/>
    <property type="match status" value="1"/>
</dbReference>
<accession>A0AA40TSL4</accession>
<feature type="domain" description="Cytochrome c" evidence="7">
    <location>
        <begin position="234"/>
        <end position="322"/>
    </location>
</feature>
<keyword evidence="4" id="KW-0249">Electron transport</keyword>
<protein>
    <submittedName>
        <fullName evidence="8">Cytochrome c, s I</fullName>
    </submittedName>
</protein>
<evidence type="ECO:0000256" key="3">
    <source>
        <dbReference type="ARBA" id="ARBA00022723"/>
    </source>
</evidence>
<dbReference type="InterPro" id="IPR009056">
    <property type="entry name" value="Cyt_c-like_dom"/>
</dbReference>
<evidence type="ECO:0000313" key="8">
    <source>
        <dbReference type="EMBL" id="KPY91489.1"/>
    </source>
</evidence>
<reference evidence="8 9" key="1">
    <citation type="submission" date="2015-09" db="EMBL/GenBank/DDBJ databases">
        <title>Genome announcement of multiple Pseudomonas syringae strains.</title>
        <authorList>
            <person name="Thakur S."/>
            <person name="Wang P.W."/>
            <person name="Gong Y."/>
            <person name="Weir B.S."/>
            <person name="Guttman D.S."/>
        </authorList>
    </citation>
    <scope>NUCLEOTIDE SEQUENCE [LARGE SCALE GENOMIC DNA]</scope>
    <source>
        <strain evidence="8 9">ICMP9151</strain>
    </source>
</reference>
<evidence type="ECO:0000313" key="9">
    <source>
        <dbReference type="Proteomes" id="UP000050523"/>
    </source>
</evidence>
<evidence type="ECO:0000256" key="1">
    <source>
        <dbReference type="ARBA" id="ARBA00022448"/>
    </source>
</evidence>
<organism evidence="8 9">
    <name type="scientific">Pseudomonas tremae</name>
    <dbReference type="NCBI Taxonomy" id="200454"/>
    <lineage>
        <taxon>Bacteria</taxon>
        <taxon>Pseudomonadati</taxon>
        <taxon>Pseudomonadota</taxon>
        <taxon>Gammaproteobacteria</taxon>
        <taxon>Pseudomonadales</taxon>
        <taxon>Pseudomonadaceae</taxon>
        <taxon>Pseudomonas</taxon>
    </lineage>
</organism>
<evidence type="ECO:0000256" key="4">
    <source>
        <dbReference type="ARBA" id="ARBA00022982"/>
    </source>
</evidence>
<dbReference type="AlphaFoldDB" id="A0AA40TSL4"/>
<name>A0AA40TSL4_9PSED</name>
<dbReference type="Gene3D" id="1.10.760.10">
    <property type="entry name" value="Cytochrome c-like domain"/>
    <property type="match status" value="1"/>
</dbReference>
<dbReference type="Proteomes" id="UP000050523">
    <property type="component" value="Unassembled WGS sequence"/>
</dbReference>
<dbReference type="SUPFAM" id="SSF46626">
    <property type="entry name" value="Cytochrome c"/>
    <property type="match status" value="1"/>
</dbReference>
<gene>
    <name evidence="8" type="ORF">ALO43_05313</name>
</gene>
<dbReference type="GO" id="GO:0020037">
    <property type="term" value="F:heme binding"/>
    <property type="evidence" value="ECO:0007669"/>
    <property type="project" value="InterPro"/>
</dbReference>
<dbReference type="EMBL" id="LJRO01000482">
    <property type="protein sequence ID" value="KPY91489.1"/>
    <property type="molecule type" value="Genomic_DNA"/>
</dbReference>
<dbReference type="Pfam" id="PF00034">
    <property type="entry name" value="Cytochrom_C"/>
    <property type="match status" value="1"/>
</dbReference>
<dbReference type="GO" id="GO:0009055">
    <property type="term" value="F:electron transfer activity"/>
    <property type="evidence" value="ECO:0007669"/>
    <property type="project" value="InterPro"/>
</dbReference>
<evidence type="ECO:0000256" key="2">
    <source>
        <dbReference type="ARBA" id="ARBA00022617"/>
    </source>
</evidence>
<keyword evidence="2 6" id="KW-0349">Heme</keyword>
<dbReference type="GO" id="GO:0046872">
    <property type="term" value="F:metal ion binding"/>
    <property type="evidence" value="ECO:0007669"/>
    <property type="project" value="UniProtKB-KW"/>
</dbReference>
<comment type="caution">
    <text evidence="8">The sequence shown here is derived from an EMBL/GenBank/DDBJ whole genome shotgun (WGS) entry which is preliminary data.</text>
</comment>
<sequence>MSGSESVMVPIAQLTSALPDSLLRALAWIHEKPPTCDQPAIQHPCVCERLLAVHDREGHVLKALILLSALLLSTTLSAAQLELQLGESSRIWQTEELLTHPQLQAITVKDDVSYKRDMTYRAVPLAALLKGTKPQDHLQAVALDGFAAELPAAPLLNDKGARAWLAIEDPAHPWPPLSPGKPSAGPFYIVWTDPQADNISPEQWPFEVASITRMASVAERFPALLPDPALKPDDPVNQGFALFQRNCVACHRLNGAGDAQLGPDLNIPYNPTEYLGMDFLKRYIRNPQDLRHWPQAKMPGFSETVLPDADLQRLMAYLQHMAGRKIEP</sequence>
<keyword evidence="5 6" id="KW-0408">Iron</keyword>
<evidence type="ECO:0000256" key="6">
    <source>
        <dbReference type="PROSITE-ProRule" id="PRU00433"/>
    </source>
</evidence>
<dbReference type="InterPro" id="IPR051811">
    <property type="entry name" value="Cytochrome_c550/c551-like"/>
</dbReference>
<dbReference type="PROSITE" id="PS51007">
    <property type="entry name" value="CYTC"/>
    <property type="match status" value="1"/>
</dbReference>
<proteinExistence type="predicted"/>